<dbReference type="Gene3D" id="3.30.2010.10">
    <property type="entry name" value="Metalloproteases ('zincins'), catalytic domain"/>
    <property type="match status" value="1"/>
</dbReference>
<dbReference type="Gene3D" id="1.25.40.10">
    <property type="entry name" value="Tetratricopeptide repeat domain"/>
    <property type="match status" value="1"/>
</dbReference>
<organism evidence="9 10">
    <name type="scientific">Halovibrio salipaludis</name>
    <dbReference type="NCBI Taxonomy" id="2032626"/>
    <lineage>
        <taxon>Bacteria</taxon>
        <taxon>Pseudomonadati</taxon>
        <taxon>Pseudomonadota</taxon>
        <taxon>Gammaproteobacteria</taxon>
        <taxon>Oceanospirillales</taxon>
        <taxon>Halomonadaceae</taxon>
        <taxon>Halovibrio</taxon>
    </lineage>
</organism>
<evidence type="ECO:0000256" key="4">
    <source>
        <dbReference type="ARBA" id="ARBA00022833"/>
    </source>
</evidence>
<dbReference type="GO" id="GO:0046872">
    <property type="term" value="F:metal ion binding"/>
    <property type="evidence" value="ECO:0007669"/>
    <property type="project" value="UniProtKB-KW"/>
</dbReference>
<evidence type="ECO:0000313" key="9">
    <source>
        <dbReference type="EMBL" id="PAU80617.1"/>
    </source>
</evidence>
<evidence type="ECO:0000256" key="3">
    <source>
        <dbReference type="ARBA" id="ARBA00022801"/>
    </source>
</evidence>
<evidence type="ECO:0000256" key="7">
    <source>
        <dbReference type="SAM" id="SignalP"/>
    </source>
</evidence>
<evidence type="ECO:0000256" key="2">
    <source>
        <dbReference type="ARBA" id="ARBA00022723"/>
    </source>
</evidence>
<evidence type="ECO:0000259" key="8">
    <source>
        <dbReference type="Pfam" id="PF01435"/>
    </source>
</evidence>
<keyword evidence="10" id="KW-1185">Reference proteome</keyword>
<evidence type="ECO:0000256" key="6">
    <source>
        <dbReference type="RuleBase" id="RU003983"/>
    </source>
</evidence>
<dbReference type="Pfam" id="PF01435">
    <property type="entry name" value="Peptidase_M48"/>
    <property type="match status" value="1"/>
</dbReference>
<reference evidence="9 10" key="1">
    <citation type="submission" date="2017-08" db="EMBL/GenBank/DDBJ databases">
        <title>Halovibrio sewagensis sp. nov., isolated from wastewater of high salinity.</title>
        <authorList>
            <person name="Dong X."/>
            <person name="Zhang G."/>
        </authorList>
    </citation>
    <scope>NUCLEOTIDE SEQUENCE [LARGE SCALE GENOMIC DNA]</scope>
    <source>
        <strain evidence="9 10">YL5-2</strain>
    </source>
</reference>
<dbReference type="AlphaFoldDB" id="A0A2A2F7G9"/>
<dbReference type="InterPro" id="IPR019734">
    <property type="entry name" value="TPR_rpt"/>
</dbReference>
<gene>
    <name evidence="9" type="ORF">CK501_09340</name>
</gene>
<dbReference type="RefSeq" id="WP_095617451.1">
    <property type="nucleotide sequence ID" value="NZ_NSKD01000003.1"/>
</dbReference>
<keyword evidence="1 6" id="KW-0645">Protease</keyword>
<comment type="cofactor">
    <cofactor evidence="6">
        <name>Zn(2+)</name>
        <dbReference type="ChEBI" id="CHEBI:29105"/>
    </cofactor>
    <text evidence="6">Binds 1 zinc ion per subunit.</text>
</comment>
<dbReference type="PROSITE" id="PS51257">
    <property type="entry name" value="PROKAR_LIPOPROTEIN"/>
    <property type="match status" value="1"/>
</dbReference>
<proteinExistence type="inferred from homology"/>
<dbReference type="PANTHER" id="PTHR22726:SF24">
    <property type="entry name" value="M48 FAMILY METALLOPEPTIDASE"/>
    <property type="match status" value="1"/>
</dbReference>
<feature type="signal peptide" evidence="7">
    <location>
        <begin position="1"/>
        <end position="22"/>
    </location>
</feature>
<keyword evidence="5 6" id="KW-0482">Metalloprotease</keyword>
<keyword evidence="3 6" id="KW-0378">Hydrolase</keyword>
<comment type="similarity">
    <text evidence="6">Belongs to the peptidase M48 family.</text>
</comment>
<comment type="caution">
    <text evidence="9">The sequence shown here is derived from an EMBL/GenBank/DDBJ whole genome shotgun (WGS) entry which is preliminary data.</text>
</comment>
<dbReference type="Pfam" id="PF13432">
    <property type="entry name" value="TPR_16"/>
    <property type="match status" value="2"/>
</dbReference>
<dbReference type="SMART" id="SM00028">
    <property type="entry name" value="TPR"/>
    <property type="match status" value="3"/>
</dbReference>
<feature type="chain" id="PRO_5012109843" evidence="7">
    <location>
        <begin position="23"/>
        <end position="429"/>
    </location>
</feature>
<name>A0A2A2F7G9_9GAMM</name>
<protein>
    <submittedName>
        <fullName evidence="9">Peptidase M48</fullName>
    </submittedName>
</protein>
<dbReference type="GO" id="GO:0004222">
    <property type="term" value="F:metalloendopeptidase activity"/>
    <property type="evidence" value="ECO:0007669"/>
    <property type="project" value="InterPro"/>
</dbReference>
<keyword evidence="4 6" id="KW-0862">Zinc</keyword>
<dbReference type="SUPFAM" id="SSF48452">
    <property type="entry name" value="TPR-like"/>
    <property type="match status" value="1"/>
</dbReference>
<evidence type="ECO:0000256" key="5">
    <source>
        <dbReference type="ARBA" id="ARBA00023049"/>
    </source>
</evidence>
<dbReference type="GO" id="GO:0016020">
    <property type="term" value="C:membrane"/>
    <property type="evidence" value="ECO:0007669"/>
    <property type="project" value="TreeGrafter"/>
</dbReference>
<sequence>MRRLKHLHALPALILTTLLVSGCGVNPVTGERELRLISESNELQIGKEQYQPTIQTQGGRYYRDEKLNNYISEVGQSLADVSDRTDLPYEFTVINSGVPNAWALPGGKIAINRGLLTELENEAQLAAVMGHEIVHAAARHSAQRMQRGTLINLGVAGIGLGLALNGNEYAGLIMGGAALGSQLIMAQYSRSHELESDRYGMQYMAEAGYNPEAAVQLQEVFVRLSENEQSNFVTGLFRSHPPSQERVEANRRIADELGRKGTFGEERYQRMMAGLRKDADAYEAYDRARKAASEGESEKALALLEQAIEQVPDEAAFRELRADIRMQEGKTESALADYNRAVELYPEMFSYRIGRGLAHEELENFDAAEQDFKASLDVVPTSIAYLGLGDAVSGQGRTSEARQYYQKAAQGEGRVGDIARQRLESLSGG</sequence>
<evidence type="ECO:0000313" key="10">
    <source>
        <dbReference type="Proteomes" id="UP000218896"/>
    </source>
</evidence>
<dbReference type="InterPro" id="IPR011990">
    <property type="entry name" value="TPR-like_helical_dom_sf"/>
</dbReference>
<dbReference type="GO" id="GO:0051603">
    <property type="term" value="P:proteolysis involved in protein catabolic process"/>
    <property type="evidence" value="ECO:0007669"/>
    <property type="project" value="TreeGrafter"/>
</dbReference>
<keyword evidence="7" id="KW-0732">Signal</keyword>
<dbReference type="EMBL" id="NSKD01000003">
    <property type="protein sequence ID" value="PAU80617.1"/>
    <property type="molecule type" value="Genomic_DNA"/>
</dbReference>
<dbReference type="PANTHER" id="PTHR22726">
    <property type="entry name" value="METALLOENDOPEPTIDASE OMA1"/>
    <property type="match status" value="1"/>
</dbReference>
<keyword evidence="2" id="KW-0479">Metal-binding</keyword>
<dbReference type="InterPro" id="IPR051156">
    <property type="entry name" value="Mito/Outer_Membr_Metalloprot"/>
</dbReference>
<accession>A0A2A2F7G9</accession>
<dbReference type="InterPro" id="IPR001915">
    <property type="entry name" value="Peptidase_M48"/>
</dbReference>
<dbReference type="OrthoDB" id="9810445at2"/>
<dbReference type="Proteomes" id="UP000218896">
    <property type="component" value="Unassembled WGS sequence"/>
</dbReference>
<dbReference type="CDD" id="cd07331">
    <property type="entry name" value="M48C_Oma1_like"/>
    <property type="match status" value="1"/>
</dbReference>
<feature type="domain" description="Peptidase M48" evidence="8">
    <location>
        <begin position="66"/>
        <end position="251"/>
    </location>
</feature>
<evidence type="ECO:0000256" key="1">
    <source>
        <dbReference type="ARBA" id="ARBA00022670"/>
    </source>
</evidence>